<dbReference type="InterPro" id="IPR011701">
    <property type="entry name" value="MFS"/>
</dbReference>
<dbReference type="NCBIfam" id="TIGR00711">
    <property type="entry name" value="efflux_EmrB"/>
    <property type="match status" value="1"/>
</dbReference>
<dbReference type="Pfam" id="PF07690">
    <property type="entry name" value="MFS_1"/>
    <property type="match status" value="1"/>
</dbReference>
<dbReference type="PANTHER" id="PTHR42718">
    <property type="entry name" value="MAJOR FACILITATOR SUPERFAMILY MULTIDRUG TRANSPORTER MFSC"/>
    <property type="match status" value="1"/>
</dbReference>
<evidence type="ECO:0000313" key="11">
    <source>
        <dbReference type="Proteomes" id="UP000184111"/>
    </source>
</evidence>
<feature type="domain" description="Major facilitator superfamily (MFS) profile" evidence="9">
    <location>
        <begin position="24"/>
        <end position="480"/>
    </location>
</feature>
<organism evidence="10 11">
    <name type="scientific">Actinacidiphila paucisporea</name>
    <dbReference type="NCBI Taxonomy" id="310782"/>
    <lineage>
        <taxon>Bacteria</taxon>
        <taxon>Bacillati</taxon>
        <taxon>Actinomycetota</taxon>
        <taxon>Actinomycetes</taxon>
        <taxon>Kitasatosporales</taxon>
        <taxon>Streptomycetaceae</taxon>
        <taxon>Actinacidiphila</taxon>
    </lineage>
</organism>
<dbReference type="SUPFAM" id="SSF103473">
    <property type="entry name" value="MFS general substrate transporter"/>
    <property type="match status" value="1"/>
</dbReference>
<evidence type="ECO:0000256" key="1">
    <source>
        <dbReference type="ARBA" id="ARBA00004651"/>
    </source>
</evidence>
<feature type="transmembrane region" description="Helical" evidence="8">
    <location>
        <begin position="281"/>
        <end position="304"/>
    </location>
</feature>
<evidence type="ECO:0000256" key="5">
    <source>
        <dbReference type="ARBA" id="ARBA00022989"/>
    </source>
</evidence>
<feature type="transmembrane region" description="Helical" evidence="8">
    <location>
        <begin position="152"/>
        <end position="171"/>
    </location>
</feature>
<feature type="transmembrane region" description="Helical" evidence="8">
    <location>
        <begin position="21"/>
        <end position="45"/>
    </location>
</feature>
<feature type="transmembrane region" description="Helical" evidence="8">
    <location>
        <begin position="120"/>
        <end position="140"/>
    </location>
</feature>
<dbReference type="InterPro" id="IPR005829">
    <property type="entry name" value="Sugar_transporter_CS"/>
</dbReference>
<dbReference type="CDD" id="cd17321">
    <property type="entry name" value="MFS_MMR_MDR_like"/>
    <property type="match status" value="1"/>
</dbReference>
<gene>
    <name evidence="10" type="ORF">SAMN05216499_11855</name>
</gene>
<proteinExistence type="predicted"/>
<dbReference type="GO" id="GO:0022857">
    <property type="term" value="F:transmembrane transporter activity"/>
    <property type="evidence" value="ECO:0007669"/>
    <property type="project" value="InterPro"/>
</dbReference>
<evidence type="ECO:0000313" key="10">
    <source>
        <dbReference type="EMBL" id="SHN01360.1"/>
    </source>
</evidence>
<keyword evidence="3" id="KW-1003">Cell membrane</keyword>
<feature type="transmembrane region" description="Helical" evidence="8">
    <location>
        <begin position="377"/>
        <end position="396"/>
    </location>
</feature>
<evidence type="ECO:0000256" key="2">
    <source>
        <dbReference type="ARBA" id="ARBA00022448"/>
    </source>
</evidence>
<dbReference type="PROSITE" id="PS50850">
    <property type="entry name" value="MFS"/>
    <property type="match status" value="1"/>
</dbReference>
<dbReference type="STRING" id="310782.SAMN05216499_11855"/>
<dbReference type="PRINTS" id="PR01036">
    <property type="entry name" value="TCRTETB"/>
</dbReference>
<keyword evidence="5 8" id="KW-1133">Transmembrane helix</keyword>
<dbReference type="AlphaFoldDB" id="A0A1M7NDI2"/>
<evidence type="ECO:0000256" key="3">
    <source>
        <dbReference type="ARBA" id="ARBA00022475"/>
    </source>
</evidence>
<comment type="subcellular location">
    <subcellularLocation>
        <location evidence="1">Cell membrane</location>
        <topology evidence="1">Multi-pass membrane protein</topology>
    </subcellularLocation>
</comment>
<keyword evidence="11" id="KW-1185">Reference proteome</keyword>
<keyword evidence="2" id="KW-0813">Transport</keyword>
<dbReference type="EMBL" id="FRBI01000018">
    <property type="protein sequence ID" value="SHN01360.1"/>
    <property type="molecule type" value="Genomic_DNA"/>
</dbReference>
<dbReference type="GO" id="GO:0046677">
    <property type="term" value="P:response to antibiotic"/>
    <property type="evidence" value="ECO:0007669"/>
    <property type="project" value="UniProtKB-KW"/>
</dbReference>
<feature type="transmembrane region" description="Helical" evidence="8">
    <location>
        <begin position="60"/>
        <end position="78"/>
    </location>
</feature>
<keyword evidence="4 8" id="KW-0812">Transmembrane</keyword>
<dbReference type="InterPro" id="IPR004638">
    <property type="entry name" value="EmrB-like"/>
</dbReference>
<accession>A0A1M7NDI2</accession>
<keyword evidence="7" id="KW-0046">Antibiotic resistance</keyword>
<dbReference type="InterPro" id="IPR036259">
    <property type="entry name" value="MFS_trans_sf"/>
</dbReference>
<reference evidence="10 11" key="1">
    <citation type="submission" date="2016-11" db="EMBL/GenBank/DDBJ databases">
        <authorList>
            <person name="Jaros S."/>
            <person name="Januszkiewicz K."/>
            <person name="Wedrychowicz H."/>
        </authorList>
    </citation>
    <scope>NUCLEOTIDE SEQUENCE [LARGE SCALE GENOMIC DNA]</scope>
    <source>
        <strain evidence="10 11">CGMCC 4.2025</strain>
    </source>
</reference>
<feature type="transmembrane region" description="Helical" evidence="8">
    <location>
        <begin position="236"/>
        <end position="260"/>
    </location>
</feature>
<name>A0A1M7NDI2_9ACTN</name>
<evidence type="ECO:0000256" key="7">
    <source>
        <dbReference type="ARBA" id="ARBA00023251"/>
    </source>
</evidence>
<feature type="transmembrane region" description="Helical" evidence="8">
    <location>
        <begin position="177"/>
        <end position="199"/>
    </location>
</feature>
<dbReference type="Gene3D" id="1.20.1720.10">
    <property type="entry name" value="Multidrug resistance protein D"/>
    <property type="match status" value="1"/>
</dbReference>
<dbReference type="InterPro" id="IPR020846">
    <property type="entry name" value="MFS_dom"/>
</dbReference>
<feature type="transmembrane region" description="Helical" evidence="8">
    <location>
        <begin position="345"/>
        <end position="365"/>
    </location>
</feature>
<evidence type="ECO:0000259" key="9">
    <source>
        <dbReference type="PROSITE" id="PS50850"/>
    </source>
</evidence>
<feature type="transmembrane region" description="Helical" evidence="8">
    <location>
        <begin position="211"/>
        <end position="230"/>
    </location>
</feature>
<feature type="transmembrane region" description="Helical" evidence="8">
    <location>
        <begin position="457"/>
        <end position="476"/>
    </location>
</feature>
<dbReference type="Gene3D" id="1.20.1250.20">
    <property type="entry name" value="MFS general substrate transporter like domains"/>
    <property type="match status" value="1"/>
</dbReference>
<evidence type="ECO:0000256" key="6">
    <source>
        <dbReference type="ARBA" id="ARBA00023136"/>
    </source>
</evidence>
<dbReference type="RefSeq" id="WP_073501077.1">
    <property type="nucleotide sequence ID" value="NZ_FRBI01000018.1"/>
</dbReference>
<dbReference type="GO" id="GO:0005886">
    <property type="term" value="C:plasma membrane"/>
    <property type="evidence" value="ECO:0007669"/>
    <property type="project" value="UniProtKB-SubCell"/>
</dbReference>
<dbReference type="Proteomes" id="UP000184111">
    <property type="component" value="Unassembled WGS sequence"/>
</dbReference>
<dbReference type="PROSITE" id="PS00216">
    <property type="entry name" value="SUGAR_TRANSPORT_1"/>
    <property type="match status" value="1"/>
</dbReference>
<protein>
    <submittedName>
        <fullName evidence="10">Drug resistance transporter, EmrB/QacA subfamily</fullName>
    </submittedName>
</protein>
<evidence type="ECO:0000256" key="4">
    <source>
        <dbReference type="ARBA" id="ARBA00022692"/>
    </source>
</evidence>
<sequence>MTLAAASQRRRPSRAPVTERPGLILAFLCVVQSMVYLDVTIVNVALPSIQGSLGMADGDLQYVVTAYGTVLGGFLLLGGRLADILGRRRLLRIGVALFGAGSLVAGIAHDPGVLVTARAVQGLGAALTAPAALSTLTTVYGEGAARNKALGIWGALAGVASVLGVLFGGLLTQGPGWRWVFFINVPIAVAAVVLAPYVVPESRLPQTRRRFDTAGAVSLTAGLLLLIYTLDQAVNVGWSAARTISGLTGAAVLLAAFVTVELRAEAPLLPLRIFRLPTLRAANLAMALMLGAMLTLFFFASLFMQQVLGYDALRTGLAYVPLALAVVVGAGLASGLVAKFPAKPVLITGLALSAAGLLVLARLPVSAAYAPDVLPPFLLVGVGLGMSLVPVQIAAATGVPEQEAGTAAGLINTSQEAGGSVGVAIVSTVAYTRIGHAMSGPGHPALRSARATGFHEAFLLGSGFALAALVVAVLLLPRVRPSV</sequence>
<dbReference type="OrthoDB" id="9807274at2"/>
<feature type="transmembrane region" description="Helical" evidence="8">
    <location>
        <begin position="90"/>
        <end position="108"/>
    </location>
</feature>
<keyword evidence="6 8" id="KW-0472">Membrane</keyword>
<dbReference type="PANTHER" id="PTHR42718:SF46">
    <property type="entry name" value="BLR6921 PROTEIN"/>
    <property type="match status" value="1"/>
</dbReference>
<evidence type="ECO:0000256" key="8">
    <source>
        <dbReference type="SAM" id="Phobius"/>
    </source>
</evidence>
<feature type="transmembrane region" description="Helical" evidence="8">
    <location>
        <begin position="316"/>
        <end position="338"/>
    </location>
</feature>